<comment type="caution">
    <text evidence="5">The sequence shown here is derived from an EMBL/GenBank/DDBJ whole genome shotgun (WGS) entry which is preliminary data.</text>
</comment>
<dbReference type="SFLD" id="SFLDF00562">
    <property type="entry name" value="HemN-like__clustered_with_heat"/>
    <property type="match status" value="1"/>
</dbReference>
<dbReference type="EMBL" id="DVLP01000185">
    <property type="protein sequence ID" value="HIT75138.1"/>
    <property type="molecule type" value="Genomic_DNA"/>
</dbReference>
<comment type="function">
    <text evidence="3">Probably acts as a heme chaperone, transferring heme to an unknown acceptor. Binds one molecule of heme per monomer, possibly covalently. Binds 1 [4Fe-4S] cluster. The cluster is coordinated with 3 cysteines and an exchangeable S-adenosyl-L-methionine.</text>
</comment>
<comment type="similarity">
    <text evidence="1">Belongs to the anaerobic coproporphyrinogen-III oxidase family. HemW subfamily.</text>
</comment>
<dbReference type="PANTHER" id="PTHR13932">
    <property type="entry name" value="COPROPORPHYRINIGEN III OXIDASE"/>
    <property type="match status" value="1"/>
</dbReference>
<dbReference type="GO" id="GO:0046872">
    <property type="term" value="F:metal ion binding"/>
    <property type="evidence" value="ECO:0007669"/>
    <property type="project" value="UniProtKB-UniRule"/>
</dbReference>
<feature type="domain" description="Radical SAM core" evidence="4">
    <location>
        <begin position="25"/>
        <end position="268"/>
    </location>
</feature>
<keyword evidence="3" id="KW-0349">Heme</keyword>
<dbReference type="Pfam" id="PF04055">
    <property type="entry name" value="Radical_SAM"/>
    <property type="match status" value="1"/>
</dbReference>
<dbReference type="InterPro" id="IPR058240">
    <property type="entry name" value="rSAM_sf"/>
</dbReference>
<evidence type="ECO:0000256" key="3">
    <source>
        <dbReference type="RuleBase" id="RU364116"/>
    </source>
</evidence>
<name>A0A9D1KNB2_9ACTN</name>
<reference evidence="5" key="1">
    <citation type="submission" date="2020-10" db="EMBL/GenBank/DDBJ databases">
        <authorList>
            <person name="Gilroy R."/>
        </authorList>
    </citation>
    <scope>NUCLEOTIDE SEQUENCE</scope>
    <source>
        <strain evidence="5">ChiGjej1B1-24693</strain>
    </source>
</reference>
<keyword evidence="3" id="KW-0411">Iron-sulfur</keyword>
<dbReference type="GO" id="GO:0005737">
    <property type="term" value="C:cytoplasm"/>
    <property type="evidence" value="ECO:0007669"/>
    <property type="project" value="UniProtKB-SubCell"/>
</dbReference>
<gene>
    <name evidence="5" type="ORF">IAA98_06110</name>
</gene>
<dbReference type="SMART" id="SM00729">
    <property type="entry name" value="Elp3"/>
    <property type="match status" value="1"/>
</dbReference>
<dbReference type="GO" id="GO:0004109">
    <property type="term" value="F:coproporphyrinogen oxidase activity"/>
    <property type="evidence" value="ECO:0007669"/>
    <property type="project" value="InterPro"/>
</dbReference>
<accession>A0A9D1KNB2</accession>
<dbReference type="Gene3D" id="3.30.750.200">
    <property type="match status" value="1"/>
</dbReference>
<comment type="subcellular location">
    <subcellularLocation>
        <location evidence="3">Cytoplasm</location>
    </subcellularLocation>
</comment>
<dbReference type="SUPFAM" id="SSF102114">
    <property type="entry name" value="Radical SAM enzymes"/>
    <property type="match status" value="1"/>
</dbReference>
<dbReference type="InterPro" id="IPR004559">
    <property type="entry name" value="HemW-like"/>
</dbReference>
<dbReference type="PANTHER" id="PTHR13932:SF5">
    <property type="entry name" value="RADICAL S-ADENOSYL METHIONINE DOMAIN-CONTAINING PROTEIN 1, MITOCHONDRIAL"/>
    <property type="match status" value="1"/>
</dbReference>
<evidence type="ECO:0000313" key="6">
    <source>
        <dbReference type="Proteomes" id="UP000886842"/>
    </source>
</evidence>
<dbReference type="SFLD" id="SFLDS00029">
    <property type="entry name" value="Radical_SAM"/>
    <property type="match status" value="1"/>
</dbReference>
<dbReference type="GO" id="GO:0051539">
    <property type="term" value="F:4 iron, 4 sulfur cluster binding"/>
    <property type="evidence" value="ECO:0007669"/>
    <property type="project" value="UniProtKB-UniRule"/>
</dbReference>
<evidence type="ECO:0000313" key="5">
    <source>
        <dbReference type="EMBL" id="HIT75138.1"/>
    </source>
</evidence>
<dbReference type="PROSITE" id="PS51918">
    <property type="entry name" value="RADICAL_SAM"/>
    <property type="match status" value="1"/>
</dbReference>
<dbReference type="CDD" id="cd01335">
    <property type="entry name" value="Radical_SAM"/>
    <property type="match status" value="1"/>
</dbReference>
<evidence type="ECO:0000259" key="4">
    <source>
        <dbReference type="PROSITE" id="PS51918"/>
    </source>
</evidence>
<proteinExistence type="inferred from homology"/>
<dbReference type="InterPro" id="IPR034505">
    <property type="entry name" value="Coproporphyrinogen-III_oxidase"/>
</dbReference>
<keyword evidence="3" id="KW-0004">4Fe-4S</keyword>
<dbReference type="NCBIfam" id="TIGR00539">
    <property type="entry name" value="hemN_rel"/>
    <property type="match status" value="1"/>
</dbReference>
<dbReference type="GO" id="GO:0006779">
    <property type="term" value="P:porphyrin-containing compound biosynthetic process"/>
    <property type="evidence" value="ECO:0007669"/>
    <property type="project" value="InterPro"/>
</dbReference>
<dbReference type="Proteomes" id="UP000886842">
    <property type="component" value="Unassembled WGS sequence"/>
</dbReference>
<keyword evidence="3" id="KW-0143">Chaperone</keyword>
<keyword evidence="3" id="KW-0949">S-adenosyl-L-methionine</keyword>
<dbReference type="InterPro" id="IPR007197">
    <property type="entry name" value="rSAM"/>
</dbReference>
<dbReference type="AlphaFoldDB" id="A0A9D1KNB2"/>
<evidence type="ECO:0000256" key="1">
    <source>
        <dbReference type="ARBA" id="ARBA00006100"/>
    </source>
</evidence>
<protein>
    <recommendedName>
        <fullName evidence="2 3">Heme chaperone HemW</fullName>
    </recommendedName>
</protein>
<keyword evidence="3" id="KW-0408">Iron</keyword>
<evidence type="ECO:0000256" key="2">
    <source>
        <dbReference type="ARBA" id="ARBA00017228"/>
    </source>
</evidence>
<keyword evidence="3" id="KW-0963">Cytoplasm</keyword>
<keyword evidence="3" id="KW-0479">Metal-binding</keyword>
<organism evidence="5 6">
    <name type="scientific">Candidatus Avipropionibacterium avicola</name>
    <dbReference type="NCBI Taxonomy" id="2840701"/>
    <lineage>
        <taxon>Bacteria</taxon>
        <taxon>Bacillati</taxon>
        <taxon>Actinomycetota</taxon>
        <taxon>Actinomycetes</taxon>
        <taxon>Propionibacteriales</taxon>
        <taxon>Propionibacteriaceae</taxon>
        <taxon>Propionibacteriaceae incertae sedis</taxon>
        <taxon>Candidatus Avipropionibacterium</taxon>
    </lineage>
</organism>
<dbReference type="InterPro" id="IPR006638">
    <property type="entry name" value="Elp3/MiaA/NifB-like_rSAM"/>
</dbReference>
<reference evidence="5" key="2">
    <citation type="journal article" date="2021" name="PeerJ">
        <title>Extensive microbial diversity within the chicken gut microbiome revealed by metagenomics and culture.</title>
        <authorList>
            <person name="Gilroy R."/>
            <person name="Ravi A."/>
            <person name="Getino M."/>
            <person name="Pursley I."/>
            <person name="Horton D.L."/>
            <person name="Alikhan N.F."/>
            <person name="Baker D."/>
            <person name="Gharbi K."/>
            <person name="Hall N."/>
            <person name="Watson M."/>
            <person name="Adriaenssens E.M."/>
            <person name="Foster-Nyarko E."/>
            <person name="Jarju S."/>
            <person name="Secka A."/>
            <person name="Antonio M."/>
            <person name="Oren A."/>
            <person name="Chaudhuri R.R."/>
            <person name="La Ragione R."/>
            <person name="Hildebrand F."/>
            <person name="Pallen M.J."/>
        </authorList>
    </citation>
    <scope>NUCLEOTIDE SEQUENCE</scope>
    <source>
        <strain evidence="5">ChiGjej1B1-24693</strain>
    </source>
</reference>
<dbReference type="SFLD" id="SFLDG01065">
    <property type="entry name" value="anaerobic_coproporphyrinogen-I"/>
    <property type="match status" value="1"/>
</dbReference>
<dbReference type="SFLD" id="SFLDG01082">
    <property type="entry name" value="B12-binding_domain_containing"/>
    <property type="match status" value="1"/>
</dbReference>
<sequence>MSPSQPPDGDPAPADGRLPAAALGELADGTFSVYVHVPFCRTRCGYCDFNTYTASELGSEPGASRDSYAEAVRTELDLAARVLGTTPPVGTVFFGGGTPTLLPAEDLVRILADIDQRFGLEPGAEVTTESNPESVTRADLDRLVAGGFTRISFGMQSAVPHVLQVLERQHTPGRVDEVVEQARAAGFASISLDLIYGSPGESEQDWQRSLDAALACRPDHISAYSLIVEEGTRLARQVRRGELADIDDDVHAERYLQAEETLVSQQMSAYEVSNWARSEADRCRHNLAYWRGGHWWGVGPGAHSHVGGVRWWNVRHPAAWAARLAEDVSPAQGRETLDAETRRVEQVMLQLRLAEGLDLDVLTTSERARVAAHVAAGRAQVVDGHLRLTLAGRLLADGIVRDLLD</sequence>